<dbReference type="Proteomes" id="UP001499882">
    <property type="component" value="Unassembled WGS sequence"/>
</dbReference>
<dbReference type="PANTHER" id="PTHR42695">
    <property type="entry name" value="GLUTAMINE AMIDOTRANSFERASE YLR126C-RELATED"/>
    <property type="match status" value="1"/>
</dbReference>
<dbReference type="PROSITE" id="PS51273">
    <property type="entry name" value="GATASE_TYPE_1"/>
    <property type="match status" value="1"/>
</dbReference>
<accession>A0ABP8Z0P8</accession>
<dbReference type="Gene3D" id="3.40.50.880">
    <property type="match status" value="1"/>
</dbReference>
<dbReference type="CDD" id="cd01741">
    <property type="entry name" value="GATase1_1"/>
    <property type="match status" value="1"/>
</dbReference>
<dbReference type="InterPro" id="IPR029062">
    <property type="entry name" value="Class_I_gatase-like"/>
</dbReference>
<dbReference type="Pfam" id="PF00117">
    <property type="entry name" value="GATase"/>
    <property type="match status" value="1"/>
</dbReference>
<evidence type="ECO:0000313" key="2">
    <source>
        <dbReference type="EMBL" id="GAA4743209.1"/>
    </source>
</evidence>
<comment type="caution">
    <text evidence="2">The sequence shown here is derived from an EMBL/GenBank/DDBJ whole genome shotgun (WGS) entry which is preliminary data.</text>
</comment>
<organism evidence="2 3">
    <name type="scientific">Nocardioides endophyticus</name>
    <dbReference type="NCBI Taxonomy" id="1353775"/>
    <lineage>
        <taxon>Bacteria</taxon>
        <taxon>Bacillati</taxon>
        <taxon>Actinomycetota</taxon>
        <taxon>Actinomycetes</taxon>
        <taxon>Propionibacteriales</taxon>
        <taxon>Nocardioidaceae</taxon>
        <taxon>Nocardioides</taxon>
    </lineage>
</organism>
<evidence type="ECO:0000313" key="3">
    <source>
        <dbReference type="Proteomes" id="UP001499882"/>
    </source>
</evidence>
<dbReference type="InterPro" id="IPR044992">
    <property type="entry name" value="ChyE-like"/>
</dbReference>
<keyword evidence="3" id="KW-1185">Reference proteome</keyword>
<name>A0ABP8Z0P8_9ACTN</name>
<dbReference type="EMBL" id="BAABKN010000019">
    <property type="protein sequence ID" value="GAA4743209.1"/>
    <property type="molecule type" value="Genomic_DNA"/>
</dbReference>
<dbReference type="PANTHER" id="PTHR42695:SF5">
    <property type="entry name" value="GLUTAMINE AMIDOTRANSFERASE YLR126C-RELATED"/>
    <property type="match status" value="1"/>
</dbReference>
<evidence type="ECO:0000259" key="1">
    <source>
        <dbReference type="Pfam" id="PF00117"/>
    </source>
</evidence>
<protein>
    <recommendedName>
        <fullName evidence="1">Glutamine amidotransferase domain-containing protein</fullName>
    </recommendedName>
</protein>
<feature type="domain" description="Glutamine amidotransferase" evidence="1">
    <location>
        <begin position="46"/>
        <end position="184"/>
    </location>
</feature>
<dbReference type="SUPFAM" id="SSF52317">
    <property type="entry name" value="Class I glutamine amidotransferase-like"/>
    <property type="match status" value="1"/>
</dbReference>
<reference evidence="3" key="1">
    <citation type="journal article" date="2019" name="Int. J. Syst. Evol. Microbiol.">
        <title>The Global Catalogue of Microorganisms (GCM) 10K type strain sequencing project: providing services to taxonomists for standard genome sequencing and annotation.</title>
        <authorList>
            <consortium name="The Broad Institute Genomics Platform"/>
            <consortium name="The Broad Institute Genome Sequencing Center for Infectious Disease"/>
            <person name="Wu L."/>
            <person name="Ma J."/>
        </authorList>
    </citation>
    <scope>NUCLEOTIDE SEQUENCE [LARGE SCALE GENOMIC DNA]</scope>
    <source>
        <strain evidence="3">JCM 18532</strain>
    </source>
</reference>
<dbReference type="RefSeq" id="WP_345527620.1">
    <property type="nucleotide sequence ID" value="NZ_BAABKN010000019.1"/>
</dbReference>
<proteinExistence type="predicted"/>
<sequence length="241" mass="26308">MANNTTVLVLQHIDCEPPATYEDLVLDSGLAIHRVELDEGEPLPGHVDFAAMVVMGGPMGAMDDSRHRWLQEERSFINRAVMAGVPYWGVCLGAQLLAASLGGTVYTGPTPEIGAFRISRTSESNDDPVFGRLPAEFDVFQWHSDTFTLPDGAVRLAGSATYENQAFCLGSAYGVQFHVEVNATLAARWAGVEAYQQSLRQVHGEDGAERVMKELVNGERNNRAIATTIFGEWLGRFVLHG</sequence>
<gene>
    <name evidence="2" type="ORF">GCM10023350_29890</name>
</gene>
<dbReference type="InterPro" id="IPR017926">
    <property type="entry name" value="GATASE"/>
</dbReference>